<dbReference type="GO" id="GO:0045499">
    <property type="term" value="F:chemorepellent activity"/>
    <property type="evidence" value="ECO:0007669"/>
    <property type="project" value="TreeGrafter"/>
</dbReference>
<dbReference type="OrthoDB" id="9988752at2759"/>
<dbReference type="GO" id="GO:0007411">
    <property type="term" value="P:axon guidance"/>
    <property type="evidence" value="ECO:0007669"/>
    <property type="project" value="TreeGrafter"/>
</dbReference>
<dbReference type="GO" id="GO:0030215">
    <property type="term" value="F:semaphorin receptor binding"/>
    <property type="evidence" value="ECO:0007669"/>
    <property type="project" value="InterPro"/>
</dbReference>
<dbReference type="InterPro" id="IPR027231">
    <property type="entry name" value="Semaphorin"/>
</dbReference>
<dbReference type="SUPFAM" id="SSF103575">
    <property type="entry name" value="Plexin repeat"/>
    <property type="match status" value="1"/>
</dbReference>
<evidence type="ECO:0000313" key="7">
    <source>
        <dbReference type="EMBL" id="CAD7254288.1"/>
    </source>
</evidence>
<reference evidence="7" key="1">
    <citation type="submission" date="2020-11" db="EMBL/GenBank/DDBJ databases">
        <authorList>
            <person name="Tran Van P."/>
        </authorList>
    </citation>
    <scope>NUCLEOTIDE SEQUENCE</scope>
</reference>
<keyword evidence="2" id="KW-1015">Disulfide bond</keyword>
<keyword evidence="8" id="KW-1185">Reference proteome</keyword>
<evidence type="ECO:0000256" key="3">
    <source>
        <dbReference type="ARBA" id="ARBA00023180"/>
    </source>
</evidence>
<evidence type="ECO:0000259" key="6">
    <source>
        <dbReference type="PROSITE" id="PS51004"/>
    </source>
</evidence>
<dbReference type="EMBL" id="CAJPEV010008802">
    <property type="protein sequence ID" value="CAG0905426.1"/>
    <property type="molecule type" value="Genomic_DNA"/>
</dbReference>
<dbReference type="SMART" id="SM00630">
    <property type="entry name" value="Sema"/>
    <property type="match status" value="1"/>
</dbReference>
<dbReference type="Proteomes" id="UP000677054">
    <property type="component" value="Unassembled WGS sequence"/>
</dbReference>
<dbReference type="InterPro" id="IPR016201">
    <property type="entry name" value="PSI"/>
</dbReference>
<protein>
    <recommendedName>
        <fullName evidence="6">Sema domain-containing protein</fullName>
    </recommendedName>
</protein>
<dbReference type="AlphaFoldDB" id="A0A7R9FT88"/>
<keyword evidence="3" id="KW-0325">Glycoprotein</keyword>
<dbReference type="GO" id="GO:0071526">
    <property type="term" value="P:semaphorin-plexin signaling pathway"/>
    <property type="evidence" value="ECO:0007669"/>
    <property type="project" value="TreeGrafter"/>
</dbReference>
<proteinExistence type="predicted"/>
<dbReference type="Gene3D" id="3.30.1680.10">
    <property type="entry name" value="ligand-binding face of the semaphorins, domain 2"/>
    <property type="match status" value="1"/>
</dbReference>
<keyword evidence="1" id="KW-0524">Neurogenesis</keyword>
<name>A0A7R9FT88_9CRUS</name>
<comment type="caution">
    <text evidence="4">Lacks conserved residue(s) required for the propagation of feature annotation.</text>
</comment>
<dbReference type="PANTHER" id="PTHR11036:SF127">
    <property type="entry name" value="SEMAPHORIN-1A"/>
    <property type="match status" value="1"/>
</dbReference>
<organism evidence="7">
    <name type="scientific">Darwinula stevensoni</name>
    <dbReference type="NCBI Taxonomy" id="69355"/>
    <lineage>
        <taxon>Eukaryota</taxon>
        <taxon>Metazoa</taxon>
        <taxon>Ecdysozoa</taxon>
        <taxon>Arthropoda</taxon>
        <taxon>Crustacea</taxon>
        <taxon>Oligostraca</taxon>
        <taxon>Ostracoda</taxon>
        <taxon>Podocopa</taxon>
        <taxon>Podocopida</taxon>
        <taxon>Darwinulocopina</taxon>
        <taxon>Darwinuloidea</taxon>
        <taxon>Darwinulidae</taxon>
        <taxon>Darwinula</taxon>
    </lineage>
</organism>
<accession>A0A7R9FT88</accession>
<dbReference type="PROSITE" id="PS51004">
    <property type="entry name" value="SEMA"/>
    <property type="match status" value="1"/>
</dbReference>
<dbReference type="GO" id="GO:0005886">
    <property type="term" value="C:plasma membrane"/>
    <property type="evidence" value="ECO:0007669"/>
    <property type="project" value="TreeGrafter"/>
</dbReference>
<evidence type="ECO:0000256" key="2">
    <source>
        <dbReference type="ARBA" id="ARBA00023157"/>
    </source>
</evidence>
<dbReference type="Pfam" id="PF01403">
    <property type="entry name" value="Sema"/>
    <property type="match status" value="1"/>
</dbReference>
<dbReference type="EMBL" id="LR908320">
    <property type="protein sequence ID" value="CAD7254288.1"/>
    <property type="molecule type" value="Genomic_DNA"/>
</dbReference>
<dbReference type="InterPro" id="IPR001627">
    <property type="entry name" value="Semap_dom"/>
</dbReference>
<evidence type="ECO:0000313" key="8">
    <source>
        <dbReference type="Proteomes" id="UP000677054"/>
    </source>
</evidence>
<gene>
    <name evidence="7" type="ORF">DSTB1V02_LOCUS14034</name>
</gene>
<dbReference type="Gene3D" id="2.130.10.10">
    <property type="entry name" value="YVTN repeat-like/Quinoprotein amine dehydrogenase"/>
    <property type="match status" value="1"/>
</dbReference>
<dbReference type="InterPro" id="IPR015943">
    <property type="entry name" value="WD40/YVTN_repeat-like_dom_sf"/>
</dbReference>
<feature type="compositionally biased region" description="Basic and acidic residues" evidence="5">
    <location>
        <begin position="376"/>
        <end position="386"/>
    </location>
</feature>
<evidence type="ECO:0000256" key="4">
    <source>
        <dbReference type="PROSITE-ProRule" id="PRU00352"/>
    </source>
</evidence>
<feature type="region of interest" description="Disordered" evidence="5">
    <location>
        <begin position="1"/>
        <end position="21"/>
    </location>
</feature>
<dbReference type="SMART" id="SM00423">
    <property type="entry name" value="PSI"/>
    <property type="match status" value="1"/>
</dbReference>
<dbReference type="GO" id="GO:0030335">
    <property type="term" value="P:positive regulation of cell migration"/>
    <property type="evidence" value="ECO:0007669"/>
    <property type="project" value="TreeGrafter"/>
</dbReference>
<sequence>MHSRVGRVLKDDKGGPRSHSRRWTSFSKATLDCEIPGDSPFQFTEIQSTTRRIRKNGKDMVYAVFATNRNSLAASAICAYSFDDIRKAFNGPFMGKYSPKSEWIKVSDYEVPNPRPGSTLVKESRQISEAAVNFIMMYPFMYDHVQPIYQQPIFVFSQDKNNARLSRIVVDEDITGVDGSTHDVIFMGTDDGRVLKVIYNEDDAAEKVNAVVLEDLEVLGNAKRVVNMYRYREEGKPAKIVVIGDEQIKALPVHRCNLVKSCRDCVKLQDPYCAWDTMGKDHCFNVDSGSYENKHSCYVQDVRSGKSSLCPQLISHLGDEDGSNGTMLSGISGDSLQANGLQRYPTVPFRRFSRFIYGETSVKDKAHSRGHITATTDKKIRKVEER</sequence>
<feature type="region of interest" description="Disordered" evidence="5">
    <location>
        <begin position="367"/>
        <end position="386"/>
    </location>
</feature>
<dbReference type="PANTHER" id="PTHR11036">
    <property type="entry name" value="SEMAPHORIN"/>
    <property type="match status" value="1"/>
</dbReference>
<evidence type="ECO:0000256" key="5">
    <source>
        <dbReference type="SAM" id="MobiDB-lite"/>
    </source>
</evidence>
<evidence type="ECO:0000256" key="1">
    <source>
        <dbReference type="ARBA" id="ARBA00022902"/>
    </source>
</evidence>
<dbReference type="InterPro" id="IPR036352">
    <property type="entry name" value="Semap_dom_sf"/>
</dbReference>
<feature type="domain" description="Sema" evidence="6">
    <location>
        <begin position="1"/>
        <end position="253"/>
    </location>
</feature>
<dbReference type="SUPFAM" id="SSF101912">
    <property type="entry name" value="Sema domain"/>
    <property type="match status" value="1"/>
</dbReference>